<dbReference type="Gene3D" id="3.10.100.10">
    <property type="entry name" value="Mannose-Binding Protein A, subunit A"/>
    <property type="match status" value="1"/>
</dbReference>
<proteinExistence type="predicted"/>
<organism evidence="4 5">
    <name type="scientific">Elaeophora elaphi</name>
    <dbReference type="NCBI Taxonomy" id="1147741"/>
    <lineage>
        <taxon>Eukaryota</taxon>
        <taxon>Metazoa</taxon>
        <taxon>Ecdysozoa</taxon>
        <taxon>Nematoda</taxon>
        <taxon>Chromadorea</taxon>
        <taxon>Rhabditida</taxon>
        <taxon>Spirurina</taxon>
        <taxon>Spiruromorpha</taxon>
        <taxon>Filarioidea</taxon>
        <taxon>Onchocercidae</taxon>
        <taxon>Elaeophora</taxon>
    </lineage>
</organism>
<keyword evidence="1" id="KW-1015">Disulfide bond</keyword>
<evidence type="ECO:0000256" key="2">
    <source>
        <dbReference type="SAM" id="Phobius"/>
    </source>
</evidence>
<evidence type="ECO:0000256" key="1">
    <source>
        <dbReference type="ARBA" id="ARBA00023157"/>
    </source>
</evidence>
<dbReference type="WBParaSite" id="EEL_0000595101-mRNA-1">
    <property type="protein sequence ID" value="EEL_0000595101-mRNA-1"/>
    <property type="gene ID" value="EEL_0000595101"/>
</dbReference>
<protein>
    <submittedName>
        <fullName evidence="5">C-type lectin domain-containing protein</fullName>
    </submittedName>
</protein>
<evidence type="ECO:0000313" key="5">
    <source>
        <dbReference type="WBParaSite" id="EEL_0000595101-mRNA-1"/>
    </source>
</evidence>
<dbReference type="InterPro" id="IPR001304">
    <property type="entry name" value="C-type_lectin-like"/>
</dbReference>
<reference evidence="5" key="1">
    <citation type="submission" date="2017-02" db="UniProtKB">
        <authorList>
            <consortium name="WormBaseParasite"/>
        </authorList>
    </citation>
    <scope>IDENTIFICATION</scope>
</reference>
<name>A0A0R3RV49_9BILA</name>
<feature type="transmembrane region" description="Helical" evidence="2">
    <location>
        <begin position="133"/>
        <end position="154"/>
    </location>
</feature>
<accession>A0A0R3RV49</accession>
<dbReference type="InterPro" id="IPR016187">
    <property type="entry name" value="CTDL_fold"/>
</dbReference>
<dbReference type="PROSITE" id="PS50041">
    <property type="entry name" value="C_TYPE_LECTIN_2"/>
    <property type="match status" value="1"/>
</dbReference>
<keyword evidence="2" id="KW-1133">Transmembrane helix</keyword>
<dbReference type="InterPro" id="IPR018378">
    <property type="entry name" value="C-type_lectin_CS"/>
</dbReference>
<dbReference type="Proteomes" id="UP000050640">
    <property type="component" value="Unplaced"/>
</dbReference>
<dbReference type="STRING" id="1147741.A0A0R3RV49"/>
<dbReference type="AlphaFoldDB" id="A0A0R3RV49"/>
<dbReference type="PROSITE" id="PS00615">
    <property type="entry name" value="C_TYPE_LECTIN_1"/>
    <property type="match status" value="1"/>
</dbReference>
<evidence type="ECO:0000259" key="3">
    <source>
        <dbReference type="PROSITE" id="PS50041"/>
    </source>
</evidence>
<feature type="domain" description="C-type lectin" evidence="3">
    <location>
        <begin position="6"/>
        <end position="62"/>
    </location>
</feature>
<evidence type="ECO:0000313" key="4">
    <source>
        <dbReference type="Proteomes" id="UP000050640"/>
    </source>
</evidence>
<sequence length="181" mass="20854">MNACLGSYAWKDSSPVTFLNWAEDEPADARGRILQQCVKMQLSGNYTWHSISCWQSTHFLCSAPVVSVFHYPTTKENDKMEVLRTSVLPNVKERKDRRKLSDDNYNYSYIAKAGANDRMSRVSPSQSMGTIDVIGEIMLIFIAILSVVGGIQLWRRKRRLRLSNQRIIQFDQLQNEEENTM</sequence>
<keyword evidence="2" id="KW-0812">Transmembrane</keyword>
<dbReference type="SUPFAM" id="SSF56436">
    <property type="entry name" value="C-type lectin-like"/>
    <property type="match status" value="1"/>
</dbReference>
<dbReference type="InterPro" id="IPR016186">
    <property type="entry name" value="C-type_lectin-like/link_sf"/>
</dbReference>
<keyword evidence="2" id="KW-0472">Membrane</keyword>
<keyword evidence="4" id="KW-1185">Reference proteome</keyword>